<keyword evidence="4" id="KW-1185">Reference proteome</keyword>
<evidence type="ECO:0000256" key="2">
    <source>
        <dbReference type="SAM" id="SignalP"/>
    </source>
</evidence>
<evidence type="ECO:0000313" key="4">
    <source>
        <dbReference type="Proteomes" id="UP000269289"/>
    </source>
</evidence>
<protein>
    <submittedName>
        <fullName evidence="3">Uncharacterized protein</fullName>
    </submittedName>
</protein>
<dbReference type="Proteomes" id="UP000269289">
    <property type="component" value="Unassembled WGS sequence"/>
</dbReference>
<reference evidence="3 4" key="1">
    <citation type="submission" date="2018-10" db="EMBL/GenBank/DDBJ databases">
        <title>Isolation, diversity and antifungal activity of actinobacteria from wheat.</title>
        <authorList>
            <person name="Han C."/>
        </authorList>
    </citation>
    <scope>NUCLEOTIDE SEQUENCE [LARGE SCALE GENOMIC DNA]</scope>
    <source>
        <strain evidence="3 4">NEAU-YY56</strain>
    </source>
</reference>
<dbReference type="AlphaFoldDB" id="A0A3M2J2D2"/>
<gene>
    <name evidence="3" type="ORF">EBM89_16380</name>
</gene>
<evidence type="ECO:0000256" key="1">
    <source>
        <dbReference type="SAM" id="Phobius"/>
    </source>
</evidence>
<keyword evidence="2" id="KW-0732">Signal</keyword>
<accession>A0A3M2J2D2</accession>
<proteinExistence type="predicted"/>
<dbReference type="RefSeq" id="WP_122150721.1">
    <property type="nucleotide sequence ID" value="NZ_RFFI01000110.1"/>
</dbReference>
<dbReference type="EMBL" id="RFFI01000110">
    <property type="protein sequence ID" value="RMI05125.1"/>
    <property type="molecule type" value="Genomic_DNA"/>
</dbReference>
<keyword evidence="1" id="KW-0812">Transmembrane</keyword>
<dbReference type="OrthoDB" id="3242564at2"/>
<name>A0A3M2J2D2_9CELL</name>
<evidence type="ECO:0000313" key="3">
    <source>
        <dbReference type="EMBL" id="RMI05125.1"/>
    </source>
</evidence>
<sequence length="855" mass="89193">MLAAAVLATLTVLALLVASGPPPAAASGPAAGISITPSGYGSIRLGPMPGPAGAQEHGYCLQARVAESGPGDVPVGTATVDDAPLAAVLARHRFSTDDTTQAAIGYLVHQRQERPGSMAGGDVDRVRGIIEAATPVHVRDRAAELIAAAAREAGPWTGVPGAVSGEGRRTGVIRGIELRSTTGEPVVGAPFTVTLTGPAVLDATGTRTFSGTTTASATDLAWTATGNGTVRYQVEFPDAWRTTLTVFTLAGNRQDQISYGNRPGHDPETVVVPGPEFPVVRDFRPQATTTVQDVRVQDGDPLVDVVTFRAAPGDEWVVLDGVPVAVPADVTWYGPYDQPQAQRPLPPADARVAGVERVVAHGPGTVTTEGTVTATGRGFYTAVVTIRKADAGDVADYIREDFTAPWFEEVETAVNRFRLEHLSETREFNVVPGGRAFDRIVISGYPADHGDFAGLGGWTPDLGEATVTVYGPLPEPPRTADVPDGTPVWWTGGVPAVDGVHEVGYDPDDPVLAPTSATHTGGDYFVFVYAFDGDDRVEPFVSRFDDLREVFYVPGDPQVVIPPSVVTEAQPEALPGEPIHDVALVTGGTADGDHLVFAAYGPQDPDAEPVCDEETLLWTSAPVPVTGPGRYPSGEAAAPQGPGHVYWVETLLDADGTEKHRGPCGVSWETTVVHDAPTVRTTALAADEDPVAGVEIWDVLTVAGTMPPGAVTEVDLFHAEPGADLLCTAPVWTSAPVALDGQGEYVTERFTTTAAGTWGFVERTRGPDGITLSEGECGELTETLTVAAAPEPVAEPEPPVAADAPLAVTGTDAAWAAAFGALLLGGGVLLVAYRERVRRALDAAERGEDDAGWAP</sequence>
<feature type="transmembrane region" description="Helical" evidence="1">
    <location>
        <begin position="813"/>
        <end position="833"/>
    </location>
</feature>
<feature type="signal peptide" evidence="2">
    <location>
        <begin position="1"/>
        <end position="26"/>
    </location>
</feature>
<feature type="chain" id="PRO_5018333620" evidence="2">
    <location>
        <begin position="27"/>
        <end position="855"/>
    </location>
</feature>
<comment type="caution">
    <text evidence="3">The sequence shown here is derived from an EMBL/GenBank/DDBJ whole genome shotgun (WGS) entry which is preliminary data.</text>
</comment>
<organism evidence="3 4">
    <name type="scientific">Cellulomonas triticagri</name>
    <dbReference type="NCBI Taxonomy" id="2483352"/>
    <lineage>
        <taxon>Bacteria</taxon>
        <taxon>Bacillati</taxon>
        <taxon>Actinomycetota</taxon>
        <taxon>Actinomycetes</taxon>
        <taxon>Micrococcales</taxon>
        <taxon>Cellulomonadaceae</taxon>
        <taxon>Cellulomonas</taxon>
    </lineage>
</organism>
<keyword evidence="1" id="KW-0472">Membrane</keyword>
<keyword evidence="1" id="KW-1133">Transmembrane helix</keyword>